<evidence type="ECO:0000313" key="7">
    <source>
        <dbReference type="Proteomes" id="UP001176961"/>
    </source>
</evidence>
<dbReference type="GO" id="GO:0009986">
    <property type="term" value="C:cell surface"/>
    <property type="evidence" value="ECO:0007669"/>
    <property type="project" value="InterPro"/>
</dbReference>
<evidence type="ECO:0000256" key="1">
    <source>
        <dbReference type="ARBA" id="ARBA00004613"/>
    </source>
</evidence>
<evidence type="ECO:0000256" key="5">
    <source>
        <dbReference type="SAM" id="SignalP"/>
    </source>
</evidence>
<feature type="signal peptide" evidence="5">
    <location>
        <begin position="1"/>
        <end position="15"/>
    </location>
</feature>
<reference evidence="6" key="1">
    <citation type="submission" date="2023-07" db="EMBL/GenBank/DDBJ databases">
        <authorList>
            <consortium name="CYATHOMIX"/>
        </authorList>
    </citation>
    <scope>NUCLEOTIDE SEQUENCE</scope>
    <source>
        <strain evidence="6">N/A</strain>
    </source>
</reference>
<proteinExistence type="inferred from homology"/>
<keyword evidence="7" id="KW-1185">Reference proteome</keyword>
<evidence type="ECO:0000256" key="2">
    <source>
        <dbReference type="ARBA" id="ARBA00010112"/>
    </source>
</evidence>
<evidence type="ECO:0000313" key="6">
    <source>
        <dbReference type="EMBL" id="CAJ0605730.1"/>
    </source>
</evidence>
<dbReference type="GO" id="GO:0005576">
    <property type="term" value="C:extracellular region"/>
    <property type="evidence" value="ECO:0007669"/>
    <property type="project" value="UniProtKB-SubCell"/>
</dbReference>
<keyword evidence="3" id="KW-0964">Secreted</keyword>
<name>A0AA36H8I5_CYLNA</name>
<comment type="subcellular location">
    <subcellularLocation>
        <location evidence="1">Secreted</location>
    </subcellularLocation>
</comment>
<sequence>MLLLMILSFAGYSLALFDTIQSVAVTGRLVCYGKPATDIKVKLYEKEIFFDKKLDQGKTDQDGRFSLHGSAEESTSIDPALYIYHTCNYNTPLLCRIASIDIPKDFVTEGNTPNKTFDVGTINLAYKLKDSLIAQPSVSTTAERMLLLIILSFAGYSLAFLGFGTIQSVALYNIEPVWDEKLDEKRTNQTGGFLLQGSTTEATSIDPKLYIYHTCNYGWSLSCRKFSIHIPSDYISEGTIPHKPYDIGTINLAGKISGEKSGPLSCYLPSLF</sequence>
<comment type="caution">
    <text evidence="6">The sequence shown here is derived from an EMBL/GenBank/DDBJ whole genome shotgun (WGS) entry which is preliminary data.</text>
</comment>
<comment type="similarity">
    <text evidence="2">Belongs to the nematode transthyretin-like family.</text>
</comment>
<dbReference type="PANTHER" id="PTHR21700">
    <property type="entry name" value="TRANSTHYRETIN-LIKE FAMILY PROTEIN-RELATED"/>
    <property type="match status" value="1"/>
</dbReference>
<dbReference type="Proteomes" id="UP001176961">
    <property type="component" value="Unassembled WGS sequence"/>
</dbReference>
<dbReference type="AlphaFoldDB" id="A0AA36H8I5"/>
<gene>
    <name evidence="6" type="ORF">CYNAS_LOCUS17713</name>
</gene>
<feature type="chain" id="PRO_5041275072" description="Transthyretin-like family protein" evidence="5">
    <location>
        <begin position="16"/>
        <end position="272"/>
    </location>
</feature>
<dbReference type="PANTHER" id="PTHR21700:SF24">
    <property type="entry name" value="TRANSTHYRETIN-LIKE FAMILY PROTEIN"/>
    <property type="match status" value="1"/>
</dbReference>
<accession>A0AA36H8I5</accession>
<dbReference type="InterPro" id="IPR001534">
    <property type="entry name" value="Transthyretin-like"/>
</dbReference>
<keyword evidence="4 5" id="KW-0732">Signal</keyword>
<protein>
    <recommendedName>
        <fullName evidence="8">Transthyretin-like family protein</fullName>
    </recommendedName>
</protein>
<organism evidence="6 7">
    <name type="scientific">Cylicocyclus nassatus</name>
    <name type="common">Nematode worm</name>
    <dbReference type="NCBI Taxonomy" id="53992"/>
    <lineage>
        <taxon>Eukaryota</taxon>
        <taxon>Metazoa</taxon>
        <taxon>Ecdysozoa</taxon>
        <taxon>Nematoda</taxon>
        <taxon>Chromadorea</taxon>
        <taxon>Rhabditida</taxon>
        <taxon>Rhabditina</taxon>
        <taxon>Rhabditomorpha</taxon>
        <taxon>Strongyloidea</taxon>
        <taxon>Strongylidae</taxon>
        <taxon>Cylicocyclus</taxon>
    </lineage>
</organism>
<dbReference type="EMBL" id="CATQJL010000316">
    <property type="protein sequence ID" value="CAJ0605730.1"/>
    <property type="molecule type" value="Genomic_DNA"/>
</dbReference>
<dbReference type="InterPro" id="IPR038479">
    <property type="entry name" value="Transthyretin-like_sf"/>
</dbReference>
<evidence type="ECO:0000256" key="4">
    <source>
        <dbReference type="ARBA" id="ARBA00022729"/>
    </source>
</evidence>
<dbReference type="Gene3D" id="2.60.40.3330">
    <property type="match status" value="2"/>
</dbReference>
<evidence type="ECO:0000256" key="3">
    <source>
        <dbReference type="ARBA" id="ARBA00022525"/>
    </source>
</evidence>
<dbReference type="Pfam" id="PF01060">
    <property type="entry name" value="TTR-52"/>
    <property type="match status" value="2"/>
</dbReference>
<evidence type="ECO:0008006" key="8">
    <source>
        <dbReference type="Google" id="ProtNLM"/>
    </source>
</evidence>